<reference evidence="8" key="1">
    <citation type="submission" date="2015-02" db="EMBL/GenBank/DDBJ databases">
        <title>Genome sequencing for Strongylocentrotus purpuratus.</title>
        <authorList>
            <person name="Murali S."/>
            <person name="Liu Y."/>
            <person name="Vee V."/>
            <person name="English A."/>
            <person name="Wang M."/>
            <person name="Skinner E."/>
            <person name="Han Y."/>
            <person name="Muzny D.M."/>
            <person name="Worley K.C."/>
            <person name="Gibbs R.A."/>
        </authorList>
    </citation>
    <scope>NUCLEOTIDE SEQUENCE</scope>
</reference>
<dbReference type="InParanoid" id="A0A7M7GPM0"/>
<evidence type="ECO:0000256" key="3">
    <source>
        <dbReference type="ARBA" id="ARBA00023157"/>
    </source>
</evidence>
<evidence type="ECO:0000256" key="4">
    <source>
        <dbReference type="ARBA" id="ARBA00038223"/>
    </source>
</evidence>
<evidence type="ECO:0000256" key="1">
    <source>
        <dbReference type="ARBA" id="ARBA00004496"/>
    </source>
</evidence>
<feature type="domain" description="CHCH" evidence="6">
    <location>
        <begin position="30"/>
        <end position="64"/>
    </location>
</feature>
<organism evidence="7 8">
    <name type="scientific">Strongylocentrotus purpuratus</name>
    <name type="common">Purple sea urchin</name>
    <dbReference type="NCBI Taxonomy" id="7668"/>
    <lineage>
        <taxon>Eukaryota</taxon>
        <taxon>Metazoa</taxon>
        <taxon>Echinodermata</taxon>
        <taxon>Eleutherozoa</taxon>
        <taxon>Echinozoa</taxon>
        <taxon>Echinoidea</taxon>
        <taxon>Euechinoidea</taxon>
        <taxon>Echinacea</taxon>
        <taxon>Camarodonta</taxon>
        <taxon>Echinidea</taxon>
        <taxon>Strongylocentrotidae</taxon>
        <taxon>Strongylocentrotus</taxon>
    </lineage>
</organism>
<comment type="subcellular location">
    <subcellularLocation>
        <location evidence="1">Cytoplasm</location>
    </subcellularLocation>
</comment>
<dbReference type="Pfam" id="PF06747">
    <property type="entry name" value="CHCH"/>
    <property type="match status" value="1"/>
</dbReference>
<dbReference type="FunCoup" id="A0A7M7GPM0">
    <property type="interactions" value="1059"/>
</dbReference>
<accession>A0A7M7GPM0</accession>
<dbReference type="PROSITE" id="PS51808">
    <property type="entry name" value="CHCH"/>
    <property type="match status" value="1"/>
</dbReference>
<evidence type="ECO:0000256" key="5">
    <source>
        <dbReference type="ARBA" id="ARBA00039385"/>
    </source>
</evidence>
<dbReference type="SUPFAM" id="SSF47072">
    <property type="entry name" value="Cysteine alpha-hairpin motif"/>
    <property type="match status" value="1"/>
</dbReference>
<reference evidence="7" key="2">
    <citation type="submission" date="2021-01" db="UniProtKB">
        <authorList>
            <consortium name="EnsemblMetazoa"/>
        </authorList>
    </citation>
    <scope>IDENTIFICATION</scope>
</reference>
<evidence type="ECO:0000313" key="7">
    <source>
        <dbReference type="EnsemblMetazoa" id="XP_003726066"/>
    </source>
</evidence>
<dbReference type="InterPro" id="IPR009069">
    <property type="entry name" value="Cys_alpha_HP_mot_SF"/>
</dbReference>
<dbReference type="GO" id="GO:0033617">
    <property type="term" value="P:mitochondrial respiratory chain complex IV assembly"/>
    <property type="evidence" value="ECO:0000318"/>
    <property type="project" value="GO_Central"/>
</dbReference>
<dbReference type="EnsemblMetazoa" id="XM_003726018">
    <property type="protein sequence ID" value="XP_003726066"/>
    <property type="gene ID" value="LOC100890214"/>
</dbReference>
<dbReference type="InterPro" id="IPR010625">
    <property type="entry name" value="CHCH"/>
</dbReference>
<keyword evidence="8" id="KW-1185">Reference proteome</keyword>
<evidence type="ECO:0000259" key="6">
    <source>
        <dbReference type="Pfam" id="PF06747"/>
    </source>
</evidence>
<dbReference type="CTD" id="90639"/>
<dbReference type="PANTHER" id="PTHR21107">
    <property type="entry name" value="CYTOCHROME C OXIDASE ASSEMBLY PROTEIN COX19"/>
    <property type="match status" value="1"/>
</dbReference>
<dbReference type="KEGG" id="spu:100890214"/>
<dbReference type="GO" id="GO:0005758">
    <property type="term" value="C:mitochondrial intermembrane space"/>
    <property type="evidence" value="ECO:0000318"/>
    <property type="project" value="GO_Central"/>
</dbReference>
<name>A0A7M7GPM0_STRPU</name>
<dbReference type="RefSeq" id="XP_003726066.1">
    <property type="nucleotide sequence ID" value="XM_003726018.3"/>
</dbReference>
<comment type="similarity">
    <text evidence="4">Belongs to the COX19 family.</text>
</comment>
<dbReference type="OMA" id="GTNDEAC"/>
<dbReference type="PANTHER" id="PTHR21107:SF2">
    <property type="entry name" value="CYTOCHROME C OXIDASE ASSEMBLY PROTEIN COX19"/>
    <property type="match status" value="1"/>
</dbReference>
<protein>
    <recommendedName>
        <fullName evidence="5">Cytochrome c oxidase assembly protein COX19</fullName>
    </recommendedName>
</protein>
<dbReference type="OrthoDB" id="268594at2759"/>
<dbReference type="AlphaFoldDB" id="A0A7M7GPM0"/>
<evidence type="ECO:0000256" key="2">
    <source>
        <dbReference type="ARBA" id="ARBA00022490"/>
    </source>
</evidence>
<proteinExistence type="inferred from homology"/>
<dbReference type="InterPro" id="IPR051383">
    <property type="entry name" value="COX19"/>
</dbReference>
<evidence type="ECO:0000313" key="8">
    <source>
        <dbReference type="Proteomes" id="UP000007110"/>
    </source>
</evidence>
<sequence length="95" mass="10888">MSTAMNFGVKSFKPRAPEKGSFPLDHEGECRKFKELFMDCLRENNHDNHKCRLESKNYLECRMERDLMKRESFSKLGFSDLGDSSKSEAGSASNS</sequence>
<dbReference type="Proteomes" id="UP000007110">
    <property type="component" value="Unassembled WGS sequence"/>
</dbReference>
<keyword evidence="2" id="KW-0963">Cytoplasm</keyword>
<keyword evidence="3" id="KW-1015">Disulfide bond</keyword>
<dbReference type="GeneID" id="100890214"/>